<dbReference type="InterPro" id="IPR029052">
    <property type="entry name" value="Metallo-depent_PP-like"/>
</dbReference>
<accession>A0A8S5Q987</accession>
<organism evidence="1">
    <name type="scientific">Siphoviridae sp. ctfR912</name>
    <dbReference type="NCBI Taxonomy" id="2825596"/>
    <lineage>
        <taxon>Viruses</taxon>
        <taxon>Duplodnaviria</taxon>
        <taxon>Heunggongvirae</taxon>
        <taxon>Uroviricota</taxon>
        <taxon>Caudoviricetes</taxon>
    </lineage>
</organism>
<dbReference type="EMBL" id="BK015614">
    <property type="protein sequence ID" value="DAE15911.1"/>
    <property type="molecule type" value="Genomic_DNA"/>
</dbReference>
<evidence type="ECO:0000313" key="1">
    <source>
        <dbReference type="EMBL" id="DAE15911.1"/>
    </source>
</evidence>
<proteinExistence type="predicted"/>
<sequence>MTEIDVDKAINLKLEGYSWAEVAQKMGFNDLQAIERIRIRCRRHPRYPEIQQAHSGNKENETRYQKKDIKADGSIGSEIKIGRKNKKVFTDEELLRLHGFDPKIFKLKSITSNEWTTPISGSTYYNYQSKIVAVRKEPEITAEDIERVLSKLKPRKIELSCEEIPEEYLLIPLSDMHFGLNSKFDYAALQREIADRILNRYEEILITLHGDYFHVDNLLNTTEKGTRIDEVDFDASIEDGFNFIMPLLDLALENSRKVTLVYLKGNHAPSTDFVFVKALQKLYTQIKFDLKFDEYKHARLGPHSIFLHHGDKIKNPEKLHQVITAKFSKEWGESQSRYLITGHFHHEKSLSFAGLTWYQLQSPSKPSSYDSTYGYDISESGQMLFEFTKSKRSAIYFV</sequence>
<reference evidence="1" key="1">
    <citation type="journal article" date="2021" name="Proc. Natl. Acad. Sci. U.S.A.">
        <title>A Catalog of Tens of Thousands of Viruses from Human Metagenomes Reveals Hidden Associations with Chronic Diseases.</title>
        <authorList>
            <person name="Tisza M.J."/>
            <person name="Buck C.B."/>
        </authorList>
    </citation>
    <scope>NUCLEOTIDE SEQUENCE</scope>
    <source>
        <strain evidence="1">CtfR912</strain>
    </source>
</reference>
<dbReference type="SUPFAM" id="SSF56300">
    <property type="entry name" value="Metallo-dependent phosphatases"/>
    <property type="match status" value="1"/>
</dbReference>
<protein>
    <submittedName>
        <fullName evidence="1">DNA polymerase II small subunit</fullName>
    </submittedName>
</protein>
<name>A0A8S5Q987_9CAUD</name>